<reference evidence="2" key="1">
    <citation type="submission" date="2021-01" db="EMBL/GenBank/DDBJ databases">
        <title>Whole genome shotgun sequence of Actinoplanes rishiriensis NBRC 108556.</title>
        <authorList>
            <person name="Komaki H."/>
            <person name="Tamura T."/>
        </authorList>
    </citation>
    <scope>NUCLEOTIDE SEQUENCE</scope>
    <source>
        <strain evidence="2">NBRC 108556</strain>
    </source>
</reference>
<dbReference type="EMBL" id="BOMV01000077">
    <property type="protein sequence ID" value="GIE99769.1"/>
    <property type="molecule type" value="Genomic_DNA"/>
</dbReference>
<keyword evidence="3" id="KW-1185">Reference proteome</keyword>
<dbReference type="Proteomes" id="UP000636960">
    <property type="component" value="Unassembled WGS sequence"/>
</dbReference>
<evidence type="ECO:0000256" key="1">
    <source>
        <dbReference type="SAM" id="MobiDB-lite"/>
    </source>
</evidence>
<evidence type="ECO:0000313" key="2">
    <source>
        <dbReference type="EMBL" id="GIE99769.1"/>
    </source>
</evidence>
<dbReference type="AlphaFoldDB" id="A0A919K6U4"/>
<accession>A0A919K6U4</accession>
<name>A0A919K6U4_9ACTN</name>
<proteinExistence type="predicted"/>
<protein>
    <submittedName>
        <fullName evidence="2">Uncharacterized protein</fullName>
    </submittedName>
</protein>
<gene>
    <name evidence="2" type="ORF">Ari01nite_72340</name>
</gene>
<feature type="region of interest" description="Disordered" evidence="1">
    <location>
        <begin position="52"/>
        <end position="91"/>
    </location>
</feature>
<organism evidence="2 3">
    <name type="scientific">Paractinoplanes rishiriensis</name>
    <dbReference type="NCBI Taxonomy" id="1050105"/>
    <lineage>
        <taxon>Bacteria</taxon>
        <taxon>Bacillati</taxon>
        <taxon>Actinomycetota</taxon>
        <taxon>Actinomycetes</taxon>
        <taxon>Micromonosporales</taxon>
        <taxon>Micromonosporaceae</taxon>
        <taxon>Paractinoplanes</taxon>
    </lineage>
</organism>
<evidence type="ECO:0000313" key="3">
    <source>
        <dbReference type="Proteomes" id="UP000636960"/>
    </source>
</evidence>
<sequence>MARDRQMAANRGGQMRLRGRTATVLGGVLGILVAVLLGAGGGAVATAGPPVPVVGPSSGEEDDGPCGVTYGEHAQRPPEDCEGPVPEIPGI</sequence>
<comment type="caution">
    <text evidence="2">The sequence shown here is derived from an EMBL/GenBank/DDBJ whole genome shotgun (WGS) entry which is preliminary data.</text>
</comment>